<reference evidence="1" key="2">
    <citation type="submission" date="2020-09" db="EMBL/GenBank/DDBJ databases">
        <title>Reference genome assembly for Australian Ascochyta lentis isolate Al4.</title>
        <authorList>
            <person name="Lee R.C."/>
            <person name="Farfan-Caceres L.M."/>
            <person name="Debler J.W."/>
            <person name="Williams A.H."/>
            <person name="Henares B.M."/>
        </authorList>
    </citation>
    <scope>NUCLEOTIDE SEQUENCE</scope>
    <source>
        <strain evidence="1">Al4</strain>
    </source>
</reference>
<name>A0A8H7J9D5_9PLEO</name>
<reference evidence="1" key="1">
    <citation type="submission" date="2018-12" db="EMBL/GenBank/DDBJ databases">
        <authorList>
            <person name="Syme R.A."/>
            <person name="Farfan-Caceres L."/>
            <person name="Lichtenzveig J."/>
        </authorList>
    </citation>
    <scope>NUCLEOTIDE SEQUENCE</scope>
    <source>
        <strain evidence="1">Al4</strain>
    </source>
</reference>
<keyword evidence="2" id="KW-1185">Reference proteome</keyword>
<gene>
    <name evidence="1" type="ORF">EKO04_003799</name>
</gene>
<proteinExistence type="predicted"/>
<dbReference type="OrthoDB" id="440424at2759"/>
<dbReference type="AlphaFoldDB" id="A0A8H7J9D5"/>
<comment type="caution">
    <text evidence="1">The sequence shown here is derived from an EMBL/GenBank/DDBJ whole genome shotgun (WGS) entry which is preliminary data.</text>
</comment>
<evidence type="ECO:0000313" key="2">
    <source>
        <dbReference type="Proteomes" id="UP000651452"/>
    </source>
</evidence>
<organism evidence="1 2">
    <name type="scientific">Ascochyta lentis</name>
    <dbReference type="NCBI Taxonomy" id="205686"/>
    <lineage>
        <taxon>Eukaryota</taxon>
        <taxon>Fungi</taxon>
        <taxon>Dikarya</taxon>
        <taxon>Ascomycota</taxon>
        <taxon>Pezizomycotina</taxon>
        <taxon>Dothideomycetes</taxon>
        <taxon>Pleosporomycetidae</taxon>
        <taxon>Pleosporales</taxon>
        <taxon>Pleosporineae</taxon>
        <taxon>Didymellaceae</taxon>
        <taxon>Ascochyta</taxon>
    </lineage>
</organism>
<protein>
    <submittedName>
        <fullName evidence="1">Uncharacterized protein</fullName>
    </submittedName>
</protein>
<evidence type="ECO:0000313" key="1">
    <source>
        <dbReference type="EMBL" id="KAF9698607.1"/>
    </source>
</evidence>
<accession>A0A8H7J9D5</accession>
<dbReference type="EMBL" id="RZGK01000006">
    <property type="protein sequence ID" value="KAF9698607.1"/>
    <property type="molecule type" value="Genomic_DNA"/>
</dbReference>
<sequence>MAARLEAILGHLSPFIAAETATQSILMGMLLTGAQSKAAPKLGSTANPVEWTHDLAKDILHQMAAVVQNSHDAFGPAFRDP</sequence>
<dbReference type="Proteomes" id="UP000651452">
    <property type="component" value="Unassembled WGS sequence"/>
</dbReference>